<reference evidence="2 3" key="1">
    <citation type="journal article" date="2014" name="PLoS Genet.">
        <title>Analysis of the Phlebiopsis gigantea genome, transcriptome and secretome provides insight into its pioneer colonization strategies of wood.</title>
        <authorList>
            <person name="Hori C."/>
            <person name="Ishida T."/>
            <person name="Igarashi K."/>
            <person name="Samejima M."/>
            <person name="Suzuki H."/>
            <person name="Master E."/>
            <person name="Ferreira P."/>
            <person name="Ruiz-Duenas F.J."/>
            <person name="Held B."/>
            <person name="Canessa P."/>
            <person name="Larrondo L.F."/>
            <person name="Schmoll M."/>
            <person name="Druzhinina I.S."/>
            <person name="Kubicek C.P."/>
            <person name="Gaskell J.A."/>
            <person name="Kersten P."/>
            <person name="St John F."/>
            <person name="Glasner J."/>
            <person name="Sabat G."/>
            <person name="Splinter BonDurant S."/>
            <person name="Syed K."/>
            <person name="Yadav J."/>
            <person name="Mgbeahuruike A.C."/>
            <person name="Kovalchuk A."/>
            <person name="Asiegbu F.O."/>
            <person name="Lackner G."/>
            <person name="Hoffmeister D."/>
            <person name="Rencoret J."/>
            <person name="Gutierrez A."/>
            <person name="Sun H."/>
            <person name="Lindquist E."/>
            <person name="Barry K."/>
            <person name="Riley R."/>
            <person name="Grigoriev I.V."/>
            <person name="Henrissat B."/>
            <person name="Kues U."/>
            <person name="Berka R.M."/>
            <person name="Martinez A.T."/>
            <person name="Covert S.F."/>
            <person name="Blanchette R.A."/>
            <person name="Cullen D."/>
        </authorList>
    </citation>
    <scope>NUCLEOTIDE SEQUENCE [LARGE SCALE GENOMIC DNA]</scope>
    <source>
        <strain evidence="2 3">11061_1 CR5-6</strain>
    </source>
</reference>
<feature type="non-terminal residue" evidence="2">
    <location>
        <position position="321"/>
    </location>
</feature>
<gene>
    <name evidence="2" type="ORF">PHLGIDRAFT_56052</name>
</gene>
<dbReference type="Proteomes" id="UP000053257">
    <property type="component" value="Unassembled WGS sequence"/>
</dbReference>
<dbReference type="STRING" id="745531.A0A0C3S8D5"/>
<keyword evidence="3" id="KW-1185">Reference proteome</keyword>
<accession>A0A0C3S8D5</accession>
<dbReference type="SUPFAM" id="SSF56112">
    <property type="entry name" value="Protein kinase-like (PK-like)"/>
    <property type="match status" value="1"/>
</dbReference>
<dbReference type="EMBL" id="KN840548">
    <property type="protein sequence ID" value="KIP05255.1"/>
    <property type="molecule type" value="Genomic_DNA"/>
</dbReference>
<dbReference type="Gene3D" id="1.10.510.10">
    <property type="entry name" value="Transferase(Phosphotransferase) domain 1"/>
    <property type="match status" value="1"/>
</dbReference>
<dbReference type="AlphaFoldDB" id="A0A0C3S8D5"/>
<proteinExistence type="predicted"/>
<dbReference type="GO" id="GO:0005524">
    <property type="term" value="F:ATP binding"/>
    <property type="evidence" value="ECO:0007669"/>
    <property type="project" value="InterPro"/>
</dbReference>
<dbReference type="Pfam" id="PF00069">
    <property type="entry name" value="Pkinase"/>
    <property type="match status" value="1"/>
</dbReference>
<dbReference type="PANTHER" id="PTHR24347">
    <property type="entry name" value="SERINE/THREONINE-PROTEIN KINASE"/>
    <property type="match status" value="1"/>
</dbReference>
<feature type="non-terminal residue" evidence="2">
    <location>
        <position position="1"/>
    </location>
</feature>
<dbReference type="GO" id="GO:0004672">
    <property type="term" value="F:protein kinase activity"/>
    <property type="evidence" value="ECO:0007669"/>
    <property type="project" value="InterPro"/>
</dbReference>
<dbReference type="Gene3D" id="3.30.200.20">
    <property type="entry name" value="Phosphorylase Kinase, domain 1"/>
    <property type="match status" value="1"/>
</dbReference>
<organism evidence="2 3">
    <name type="scientific">Phlebiopsis gigantea (strain 11061_1 CR5-6)</name>
    <name type="common">White-rot fungus</name>
    <name type="synonym">Peniophora gigantea</name>
    <dbReference type="NCBI Taxonomy" id="745531"/>
    <lineage>
        <taxon>Eukaryota</taxon>
        <taxon>Fungi</taxon>
        <taxon>Dikarya</taxon>
        <taxon>Basidiomycota</taxon>
        <taxon>Agaricomycotina</taxon>
        <taxon>Agaricomycetes</taxon>
        <taxon>Polyporales</taxon>
        <taxon>Phanerochaetaceae</taxon>
        <taxon>Phlebiopsis</taxon>
    </lineage>
</organism>
<protein>
    <recommendedName>
        <fullName evidence="1">Protein kinase domain-containing protein</fullName>
    </recommendedName>
</protein>
<dbReference type="PROSITE" id="PS50011">
    <property type="entry name" value="PROTEIN_KINASE_DOM"/>
    <property type="match status" value="1"/>
</dbReference>
<evidence type="ECO:0000313" key="2">
    <source>
        <dbReference type="EMBL" id="KIP05255.1"/>
    </source>
</evidence>
<dbReference type="OrthoDB" id="1738954at2759"/>
<dbReference type="InterPro" id="IPR011009">
    <property type="entry name" value="Kinase-like_dom_sf"/>
</dbReference>
<evidence type="ECO:0000313" key="3">
    <source>
        <dbReference type="Proteomes" id="UP000053257"/>
    </source>
</evidence>
<feature type="domain" description="Protein kinase" evidence="1">
    <location>
        <begin position="21"/>
        <end position="302"/>
    </location>
</feature>
<dbReference type="InterPro" id="IPR000719">
    <property type="entry name" value="Prot_kinase_dom"/>
</dbReference>
<name>A0A0C3S8D5_PHLG1</name>
<evidence type="ECO:0000259" key="1">
    <source>
        <dbReference type="PROSITE" id="PS50011"/>
    </source>
</evidence>
<sequence>IIQEEPEAKPGIPSYEGLENYKLLEQIGHGTYSEVYKAIDLRTKKTVASRSCVTLQCSDLFMNCFTTGAQIMRSVNHPSVVELLSFIDSVKYHFLVLEFMEGGNILEKVVKFTHFSEDLARHIILQVALGIRHLHEERGVVHRNIKPESILFEPIPMVLPKRRSNRFGVDKEGEFMAGVGGGGIGRVKIANFELSKVVRDEPTGTPRGSDSCTAPEILKKQRYSKAVDMWGLGCVLSTMLCGSPPSHDIHANTKLPVPVWYNFASPYWRRTSKSAKNLIMHLLCDDPLKRYTIDEFLLHPWCTGSPDLPSQNKPTPFSSGD</sequence>
<dbReference type="HOGENOM" id="CLU_075222_0_0_1"/>